<accession>A0A5N5GWP0</accession>
<dbReference type="InterPro" id="IPR052138">
    <property type="entry name" value="GATA_ZnFinger_Domain"/>
</dbReference>
<evidence type="ECO:0000256" key="3">
    <source>
        <dbReference type="ARBA" id="ARBA00022833"/>
    </source>
</evidence>
<protein>
    <submittedName>
        <fullName evidence="10">GATA transcription factor 22</fullName>
    </submittedName>
</protein>
<organism evidence="10 11">
    <name type="scientific">Pyrus ussuriensis x Pyrus communis</name>
    <dbReference type="NCBI Taxonomy" id="2448454"/>
    <lineage>
        <taxon>Eukaryota</taxon>
        <taxon>Viridiplantae</taxon>
        <taxon>Streptophyta</taxon>
        <taxon>Embryophyta</taxon>
        <taxon>Tracheophyta</taxon>
        <taxon>Spermatophyta</taxon>
        <taxon>Magnoliopsida</taxon>
        <taxon>eudicotyledons</taxon>
        <taxon>Gunneridae</taxon>
        <taxon>Pentapetalae</taxon>
        <taxon>rosids</taxon>
        <taxon>fabids</taxon>
        <taxon>Rosales</taxon>
        <taxon>Rosaceae</taxon>
        <taxon>Amygdaloideae</taxon>
        <taxon>Maleae</taxon>
        <taxon>Pyrus</taxon>
    </lineage>
</organism>
<keyword evidence="3" id="KW-0862">Zinc</keyword>
<evidence type="ECO:0000256" key="8">
    <source>
        <dbReference type="SAM" id="MobiDB-lite"/>
    </source>
</evidence>
<comment type="caution">
    <text evidence="10">The sequence shown here is derived from an EMBL/GenBank/DDBJ whole genome shotgun (WGS) entry which is preliminary data.</text>
</comment>
<feature type="region of interest" description="Disordered" evidence="8">
    <location>
        <begin position="274"/>
        <end position="294"/>
    </location>
</feature>
<dbReference type="GO" id="GO:0043565">
    <property type="term" value="F:sequence-specific DNA binding"/>
    <property type="evidence" value="ECO:0007669"/>
    <property type="project" value="InterPro"/>
</dbReference>
<dbReference type="PANTHER" id="PTHR47255:SF4">
    <property type="entry name" value="GATA ZINC FINGER DOMAIN-CONTAINING PROTEIN 12"/>
    <property type="match status" value="1"/>
</dbReference>
<dbReference type="SUPFAM" id="SSF57716">
    <property type="entry name" value="Glucocorticoid receptor-like (DNA-binding domain)"/>
    <property type="match status" value="1"/>
</dbReference>
<dbReference type="PROSITE" id="PS50114">
    <property type="entry name" value="GATA_ZN_FINGER_2"/>
    <property type="match status" value="1"/>
</dbReference>
<name>A0A5N5GWP0_9ROSA</name>
<evidence type="ECO:0000256" key="1">
    <source>
        <dbReference type="ARBA" id="ARBA00022723"/>
    </source>
</evidence>
<dbReference type="SMART" id="SM00401">
    <property type="entry name" value="ZnF_GATA"/>
    <property type="match status" value="1"/>
</dbReference>
<feature type="domain" description="GATA-type" evidence="9">
    <location>
        <begin position="210"/>
        <end position="246"/>
    </location>
</feature>
<reference evidence="10 11" key="1">
    <citation type="submission" date="2019-09" db="EMBL/GenBank/DDBJ databases">
        <authorList>
            <person name="Ou C."/>
        </authorList>
    </citation>
    <scope>NUCLEOTIDE SEQUENCE [LARGE SCALE GENOMIC DNA]</scope>
    <source>
        <strain evidence="10">S2</strain>
        <tissue evidence="10">Leaf</tissue>
    </source>
</reference>
<evidence type="ECO:0000313" key="11">
    <source>
        <dbReference type="Proteomes" id="UP000327157"/>
    </source>
</evidence>
<reference evidence="11" key="2">
    <citation type="submission" date="2019-10" db="EMBL/GenBank/DDBJ databases">
        <title>A de novo genome assembly of a pear dwarfing rootstock.</title>
        <authorList>
            <person name="Wang F."/>
            <person name="Wang J."/>
            <person name="Li S."/>
            <person name="Zhang Y."/>
            <person name="Fang M."/>
            <person name="Ma L."/>
            <person name="Zhao Y."/>
            <person name="Jiang S."/>
        </authorList>
    </citation>
    <scope>NUCLEOTIDE SEQUENCE [LARGE SCALE GENOMIC DNA]</scope>
</reference>
<reference evidence="10 11" key="3">
    <citation type="submission" date="2019-11" db="EMBL/GenBank/DDBJ databases">
        <title>A de novo genome assembly of a pear dwarfing rootstock.</title>
        <authorList>
            <person name="Wang F."/>
            <person name="Wang J."/>
            <person name="Li S."/>
            <person name="Zhang Y."/>
            <person name="Fang M."/>
            <person name="Ma L."/>
            <person name="Zhao Y."/>
            <person name="Jiang S."/>
        </authorList>
    </citation>
    <scope>NUCLEOTIDE SEQUENCE [LARGE SCALE GENOMIC DNA]</scope>
    <source>
        <strain evidence="10">S2</strain>
        <tissue evidence="10">Leaf</tissue>
    </source>
</reference>
<dbReference type="PANTHER" id="PTHR47255">
    <property type="entry name" value="GATA TRANSCRIPTION FACTOR 22-RELATED"/>
    <property type="match status" value="1"/>
</dbReference>
<dbReference type="Gene3D" id="3.30.50.10">
    <property type="entry name" value="Erythroid Transcription Factor GATA-1, subunit A"/>
    <property type="match status" value="1"/>
</dbReference>
<gene>
    <name evidence="10" type="ORF">D8674_015426</name>
</gene>
<dbReference type="AlphaFoldDB" id="A0A5N5GWP0"/>
<evidence type="ECO:0000256" key="7">
    <source>
        <dbReference type="PROSITE-ProRule" id="PRU00094"/>
    </source>
</evidence>
<keyword evidence="2 7" id="KW-0863">Zinc-finger</keyword>
<evidence type="ECO:0000256" key="2">
    <source>
        <dbReference type="ARBA" id="ARBA00022771"/>
    </source>
</evidence>
<dbReference type="EMBL" id="SMOL01000401">
    <property type="protein sequence ID" value="KAB2619557.1"/>
    <property type="molecule type" value="Genomic_DNA"/>
</dbReference>
<sequence>MTPVYLNPPSSPFSHVEQANDQDQRLKLFISSSYNNQAAASSCSSLISSFPTFFDSFEDQRAGSSTTTTLGHDHSLQYHHKTENHMWDCGTSTYDQASSPSSLVRPHVVDVMSTKDYRLMSAYADHEREINGRGGEVGKSNNNIRPRAVKWMSSKMRLMQKMTNPDLAPAGTTENHILAAAENAEHKFQVVQHQENSDQTSFSRNSNNTTPDVRVCSDCNTSTTPLWRSGPCGPKSLCNACGIRQRKARRTMAEAAAAAANGFVVGATDTSSAKGKVANKEKKPRGSHSTNVTRCKNKSKLIVTDTASVSPNNKINSNNNKICFKRLGFQRVFPQDVAEAAILLMELSCGLINHS</sequence>
<evidence type="ECO:0000256" key="6">
    <source>
        <dbReference type="ARBA" id="ARBA00023163"/>
    </source>
</evidence>
<keyword evidence="5" id="KW-0238">DNA-binding</keyword>
<dbReference type="OrthoDB" id="2162994at2759"/>
<dbReference type="InterPro" id="IPR000679">
    <property type="entry name" value="Znf_GATA"/>
</dbReference>
<dbReference type="Pfam" id="PF00320">
    <property type="entry name" value="GATA"/>
    <property type="match status" value="1"/>
</dbReference>
<keyword evidence="1" id="KW-0479">Metal-binding</keyword>
<evidence type="ECO:0000313" key="10">
    <source>
        <dbReference type="EMBL" id="KAB2619557.1"/>
    </source>
</evidence>
<dbReference type="InterPro" id="IPR013088">
    <property type="entry name" value="Znf_NHR/GATA"/>
</dbReference>
<dbReference type="Proteomes" id="UP000327157">
    <property type="component" value="Chromosome 15"/>
</dbReference>
<evidence type="ECO:0000256" key="4">
    <source>
        <dbReference type="ARBA" id="ARBA00023015"/>
    </source>
</evidence>
<evidence type="ECO:0000256" key="5">
    <source>
        <dbReference type="ARBA" id="ARBA00023125"/>
    </source>
</evidence>
<dbReference type="GO" id="GO:0008270">
    <property type="term" value="F:zinc ion binding"/>
    <property type="evidence" value="ECO:0007669"/>
    <property type="project" value="UniProtKB-KW"/>
</dbReference>
<keyword evidence="11" id="KW-1185">Reference proteome</keyword>
<dbReference type="CDD" id="cd00202">
    <property type="entry name" value="ZnF_GATA"/>
    <property type="match status" value="1"/>
</dbReference>
<dbReference type="PROSITE" id="PS00344">
    <property type="entry name" value="GATA_ZN_FINGER_1"/>
    <property type="match status" value="1"/>
</dbReference>
<dbReference type="GO" id="GO:0006355">
    <property type="term" value="P:regulation of DNA-templated transcription"/>
    <property type="evidence" value="ECO:0007669"/>
    <property type="project" value="InterPro"/>
</dbReference>
<proteinExistence type="predicted"/>
<evidence type="ECO:0000259" key="9">
    <source>
        <dbReference type="PROSITE" id="PS50114"/>
    </source>
</evidence>
<keyword evidence="6" id="KW-0804">Transcription</keyword>
<keyword evidence="4" id="KW-0805">Transcription regulation</keyword>